<dbReference type="Gene3D" id="1.25.40.390">
    <property type="match status" value="1"/>
</dbReference>
<sequence length="481" mass="52630">MKLNTRKYTIIALIACSLTLLMSCEKYLENTQLPAGTIAGKDAFTSDNAVSAIVTGSFFSLNSSGPFSGGGASNMAYTTGLYTDELQNISTSAFAVALYTNAIKANNVTHWTDLYSKIYVVNGAIEGIRNTPAMLYYKDQWLGESLFTRALLYYYLVNLYGDVPLALTTDYTVNNQLSRAPQSQVYRQIIADLKTAQSLLSSNYKDGYGSNTNDRVRPNQAAATALLAKAYLYTQQWDSAEVQAASIINNTAYQLLTPDQVFLANSKETIWALATISDVKAYEYGLYNNGMPAELTPPKDPATAYSVLVAMSNFLLSAFEPNDARFSNWVRSTTITASATSPAVTYYFPNKYKSSINGAEREVVLRLADMYLVRAEARARQNNISGAQADLDVVRTRAGLAGTTASTQPALLAAIAKERQTELFTECGNRFFDLKRTGTIDGVMNVVAPQKGGSWSSYKQLWPIPPNDIILNPHIAPNPGY</sequence>
<dbReference type="InterPro" id="IPR012944">
    <property type="entry name" value="SusD_RagB_dom"/>
</dbReference>
<evidence type="ECO:0000256" key="2">
    <source>
        <dbReference type="ARBA" id="ARBA00006275"/>
    </source>
</evidence>
<dbReference type="Proteomes" id="UP000198984">
    <property type="component" value="Unassembled WGS sequence"/>
</dbReference>
<feature type="domain" description="RagB/SusD" evidence="6">
    <location>
        <begin position="330"/>
        <end position="481"/>
    </location>
</feature>
<dbReference type="SUPFAM" id="SSF48452">
    <property type="entry name" value="TPR-like"/>
    <property type="match status" value="1"/>
</dbReference>
<protein>
    <submittedName>
        <fullName evidence="8">Starch-binding associating with outer membrane</fullName>
    </submittedName>
</protein>
<keyword evidence="5" id="KW-0998">Cell outer membrane</keyword>
<gene>
    <name evidence="8" type="ORF">SAMN04488505_10751</name>
</gene>
<dbReference type="OrthoDB" id="625727at2"/>
<dbReference type="GO" id="GO:0009279">
    <property type="term" value="C:cell outer membrane"/>
    <property type="evidence" value="ECO:0007669"/>
    <property type="project" value="UniProtKB-SubCell"/>
</dbReference>
<dbReference type="Pfam" id="PF14322">
    <property type="entry name" value="SusD-like_3"/>
    <property type="match status" value="1"/>
</dbReference>
<evidence type="ECO:0000259" key="6">
    <source>
        <dbReference type="Pfam" id="PF07980"/>
    </source>
</evidence>
<proteinExistence type="inferred from homology"/>
<feature type="domain" description="SusD-like N-terminal" evidence="7">
    <location>
        <begin position="92"/>
        <end position="232"/>
    </location>
</feature>
<dbReference type="PROSITE" id="PS51257">
    <property type="entry name" value="PROKAR_LIPOPROTEIN"/>
    <property type="match status" value="1"/>
</dbReference>
<dbReference type="RefSeq" id="WP_089917943.1">
    <property type="nucleotide sequence ID" value="NZ_FOBB01000007.1"/>
</dbReference>
<accession>A0A1H8CDD0</accession>
<organism evidence="8 9">
    <name type="scientific">Chitinophaga rupis</name>
    <dbReference type="NCBI Taxonomy" id="573321"/>
    <lineage>
        <taxon>Bacteria</taxon>
        <taxon>Pseudomonadati</taxon>
        <taxon>Bacteroidota</taxon>
        <taxon>Chitinophagia</taxon>
        <taxon>Chitinophagales</taxon>
        <taxon>Chitinophagaceae</taxon>
        <taxon>Chitinophaga</taxon>
    </lineage>
</organism>
<dbReference type="EMBL" id="FOBB01000007">
    <property type="protein sequence ID" value="SEM92117.1"/>
    <property type="molecule type" value="Genomic_DNA"/>
</dbReference>
<evidence type="ECO:0000256" key="1">
    <source>
        <dbReference type="ARBA" id="ARBA00004442"/>
    </source>
</evidence>
<evidence type="ECO:0000313" key="9">
    <source>
        <dbReference type="Proteomes" id="UP000198984"/>
    </source>
</evidence>
<dbReference type="Pfam" id="PF07980">
    <property type="entry name" value="SusD_RagB"/>
    <property type="match status" value="1"/>
</dbReference>
<dbReference type="AlphaFoldDB" id="A0A1H8CDD0"/>
<reference evidence="8 9" key="1">
    <citation type="submission" date="2016-10" db="EMBL/GenBank/DDBJ databases">
        <authorList>
            <person name="de Groot N.N."/>
        </authorList>
    </citation>
    <scope>NUCLEOTIDE SEQUENCE [LARGE SCALE GENOMIC DNA]</scope>
    <source>
        <strain evidence="8 9">DSM 21039</strain>
    </source>
</reference>
<keyword evidence="3" id="KW-0732">Signal</keyword>
<name>A0A1H8CDD0_9BACT</name>
<dbReference type="InterPro" id="IPR033985">
    <property type="entry name" value="SusD-like_N"/>
</dbReference>
<keyword evidence="9" id="KW-1185">Reference proteome</keyword>
<dbReference type="STRING" id="573321.SAMN04488505_10751"/>
<comment type="subcellular location">
    <subcellularLocation>
        <location evidence="1">Cell outer membrane</location>
    </subcellularLocation>
</comment>
<dbReference type="InterPro" id="IPR011990">
    <property type="entry name" value="TPR-like_helical_dom_sf"/>
</dbReference>
<evidence type="ECO:0000259" key="7">
    <source>
        <dbReference type="Pfam" id="PF14322"/>
    </source>
</evidence>
<evidence type="ECO:0000256" key="5">
    <source>
        <dbReference type="ARBA" id="ARBA00023237"/>
    </source>
</evidence>
<evidence type="ECO:0000256" key="4">
    <source>
        <dbReference type="ARBA" id="ARBA00023136"/>
    </source>
</evidence>
<evidence type="ECO:0000313" key="8">
    <source>
        <dbReference type="EMBL" id="SEM92117.1"/>
    </source>
</evidence>
<comment type="similarity">
    <text evidence="2">Belongs to the SusD family.</text>
</comment>
<keyword evidence="4" id="KW-0472">Membrane</keyword>
<evidence type="ECO:0000256" key="3">
    <source>
        <dbReference type="ARBA" id="ARBA00022729"/>
    </source>
</evidence>